<feature type="transmembrane region" description="Helical" evidence="1">
    <location>
        <begin position="54"/>
        <end position="75"/>
    </location>
</feature>
<keyword evidence="1" id="KW-1133">Transmembrane helix</keyword>
<reference evidence="2 3" key="1">
    <citation type="submission" date="2019-11" db="EMBL/GenBank/DDBJ databases">
        <title>Whole genome sequencing identifies a novel species of the genus Arsenicicoccus isolated from human blood.</title>
        <authorList>
            <person name="Jeong J.H."/>
            <person name="Kweon O.J."/>
            <person name="Kim H.R."/>
            <person name="Kim T.-H."/>
            <person name="Ha S.-M."/>
            <person name="Lee M.-K."/>
        </authorList>
    </citation>
    <scope>NUCLEOTIDE SEQUENCE [LARGE SCALE GENOMIC DNA]</scope>
    <source>
        <strain evidence="2 3">MKL-02</strain>
    </source>
</reference>
<keyword evidence="1" id="KW-0472">Membrane</keyword>
<feature type="transmembrane region" description="Helical" evidence="1">
    <location>
        <begin position="95"/>
        <end position="115"/>
    </location>
</feature>
<evidence type="ECO:0000313" key="2">
    <source>
        <dbReference type="EMBL" id="MTB70632.1"/>
    </source>
</evidence>
<accession>A0A6I3I9R2</accession>
<dbReference type="AlphaFoldDB" id="A0A6I3I9R2"/>
<organism evidence="2 3">
    <name type="scientific">Arsenicicoccus cauae</name>
    <dbReference type="NCBI Taxonomy" id="2663847"/>
    <lineage>
        <taxon>Bacteria</taxon>
        <taxon>Bacillati</taxon>
        <taxon>Actinomycetota</taxon>
        <taxon>Actinomycetes</taxon>
        <taxon>Micrococcales</taxon>
        <taxon>Intrasporangiaceae</taxon>
        <taxon>Arsenicicoccus</taxon>
    </lineage>
</organism>
<feature type="transmembrane region" description="Helical" evidence="1">
    <location>
        <begin position="21"/>
        <end position="48"/>
    </location>
</feature>
<keyword evidence="3" id="KW-1185">Reference proteome</keyword>
<gene>
    <name evidence="2" type="ORF">GGG17_01300</name>
</gene>
<evidence type="ECO:0000313" key="3">
    <source>
        <dbReference type="Proteomes" id="UP000431092"/>
    </source>
</evidence>
<evidence type="ECO:0000256" key="1">
    <source>
        <dbReference type="SAM" id="Phobius"/>
    </source>
</evidence>
<protein>
    <submittedName>
        <fullName evidence="2">Uncharacterized protein</fullName>
    </submittedName>
</protein>
<name>A0A6I3I9R2_9MICO</name>
<comment type="caution">
    <text evidence="2">The sequence shown here is derived from an EMBL/GenBank/DDBJ whole genome shotgun (WGS) entry which is preliminary data.</text>
</comment>
<dbReference type="EMBL" id="WLVL01000004">
    <property type="protein sequence ID" value="MTB70632.1"/>
    <property type="molecule type" value="Genomic_DNA"/>
</dbReference>
<dbReference type="RefSeq" id="WP_154592000.1">
    <property type="nucleotide sequence ID" value="NZ_WLVL01000004.1"/>
</dbReference>
<proteinExistence type="predicted"/>
<dbReference type="Proteomes" id="UP000431092">
    <property type="component" value="Unassembled WGS sequence"/>
</dbReference>
<sequence>MDRHLDLHLDRRGGAALRRRYLSLGVGELVAAGVFLVAALNVVLPGWASTERPALWGGLAPLLIILVQAGVYWLAARSWTPRSTMPRALATTYRALRVANVALLAAGLVLVVRHWPSSPGHAALAIGVWAFAVVEYVNYFLVRLSYPASRWLGTVTQWRTPRLVQDLREARSGG</sequence>
<keyword evidence="1" id="KW-0812">Transmembrane</keyword>
<feature type="transmembrane region" description="Helical" evidence="1">
    <location>
        <begin position="121"/>
        <end position="142"/>
    </location>
</feature>